<dbReference type="SUPFAM" id="SSF75304">
    <property type="entry name" value="Amidase signature (AS) enzymes"/>
    <property type="match status" value="1"/>
</dbReference>
<dbReference type="Pfam" id="PF01425">
    <property type="entry name" value="Amidase"/>
    <property type="match status" value="1"/>
</dbReference>
<dbReference type="OrthoDB" id="9811471at2"/>
<organism evidence="2">
    <name type="scientific">Solibacter usitatus (strain Ellin6076)</name>
    <dbReference type="NCBI Taxonomy" id="234267"/>
    <lineage>
        <taxon>Bacteria</taxon>
        <taxon>Pseudomonadati</taxon>
        <taxon>Acidobacteriota</taxon>
        <taxon>Terriglobia</taxon>
        <taxon>Bryobacterales</taxon>
        <taxon>Solibacteraceae</taxon>
        <taxon>Candidatus Solibacter</taxon>
    </lineage>
</organism>
<dbReference type="PANTHER" id="PTHR11895:SF176">
    <property type="entry name" value="AMIDASE AMID-RELATED"/>
    <property type="match status" value="1"/>
</dbReference>
<dbReference type="EMBL" id="CP000473">
    <property type="protein sequence ID" value="ABJ87941.1"/>
    <property type="molecule type" value="Genomic_DNA"/>
</dbReference>
<evidence type="ECO:0000313" key="2">
    <source>
        <dbReference type="EMBL" id="ABJ87941.1"/>
    </source>
</evidence>
<dbReference type="Gene3D" id="3.90.1300.10">
    <property type="entry name" value="Amidase signature (AS) domain"/>
    <property type="match status" value="1"/>
</dbReference>
<dbReference type="InParanoid" id="Q01QX9"/>
<dbReference type="PROSITE" id="PS00571">
    <property type="entry name" value="AMIDASES"/>
    <property type="match status" value="1"/>
</dbReference>
<gene>
    <name evidence="2" type="ordered locus">Acid_7028</name>
</gene>
<dbReference type="STRING" id="234267.Acid_7028"/>
<dbReference type="PANTHER" id="PTHR11895">
    <property type="entry name" value="TRANSAMIDASE"/>
    <property type="match status" value="1"/>
</dbReference>
<dbReference type="InterPro" id="IPR000120">
    <property type="entry name" value="Amidase"/>
</dbReference>
<dbReference type="InterPro" id="IPR036928">
    <property type="entry name" value="AS_sf"/>
</dbReference>
<dbReference type="InterPro" id="IPR023631">
    <property type="entry name" value="Amidase_dom"/>
</dbReference>
<dbReference type="KEGG" id="sus:Acid_7028"/>
<dbReference type="HOGENOM" id="CLU_009600_0_3_0"/>
<dbReference type="InterPro" id="IPR020556">
    <property type="entry name" value="Amidase_CS"/>
</dbReference>
<dbReference type="GO" id="GO:0016740">
    <property type="term" value="F:transferase activity"/>
    <property type="evidence" value="ECO:0007669"/>
    <property type="project" value="UniProtKB-KW"/>
</dbReference>
<dbReference type="AlphaFoldDB" id="Q01QX9"/>
<dbReference type="GO" id="GO:0016874">
    <property type="term" value="F:ligase activity"/>
    <property type="evidence" value="ECO:0007669"/>
    <property type="project" value="UniProtKB-KW"/>
</dbReference>
<reference evidence="2" key="1">
    <citation type="submission" date="2006-10" db="EMBL/GenBank/DDBJ databases">
        <title>Complete sequence of Solibacter usitatus Ellin6076.</title>
        <authorList>
            <consortium name="US DOE Joint Genome Institute"/>
            <person name="Copeland A."/>
            <person name="Lucas S."/>
            <person name="Lapidus A."/>
            <person name="Barry K."/>
            <person name="Detter J.C."/>
            <person name="Glavina del Rio T."/>
            <person name="Hammon N."/>
            <person name="Israni S."/>
            <person name="Dalin E."/>
            <person name="Tice H."/>
            <person name="Pitluck S."/>
            <person name="Thompson L.S."/>
            <person name="Brettin T."/>
            <person name="Bruce D."/>
            <person name="Han C."/>
            <person name="Tapia R."/>
            <person name="Gilna P."/>
            <person name="Schmutz J."/>
            <person name="Larimer F."/>
            <person name="Land M."/>
            <person name="Hauser L."/>
            <person name="Kyrpides N."/>
            <person name="Mikhailova N."/>
            <person name="Janssen P.H."/>
            <person name="Kuske C.R."/>
            <person name="Richardson P."/>
        </authorList>
    </citation>
    <scope>NUCLEOTIDE SEQUENCE</scope>
    <source>
        <strain evidence="2">Ellin6076</strain>
    </source>
</reference>
<dbReference type="EC" id="6.3.5.-" evidence="2"/>
<feature type="domain" description="Amidase" evidence="1">
    <location>
        <begin position="19"/>
        <end position="441"/>
    </location>
</feature>
<protein>
    <submittedName>
        <fullName evidence="2">Aspartyl/glutamyl-tRNA(Asn/Gln) amidotransferase subunit A</fullName>
        <ecNumber evidence="2">6.3.5.-</ecNumber>
    </submittedName>
</protein>
<proteinExistence type="predicted"/>
<accession>Q01QX9</accession>
<dbReference type="eggNOG" id="COG0154">
    <property type="taxonomic scope" value="Bacteria"/>
</dbReference>
<name>Q01QX9_SOLUE</name>
<sequence>MTILNAAEALRSRRVSSVELTTAAIARMDRHNDLRAFITATTEQAMHQARTADAELVGGTDRGPLHGIPIALKDLFATKGVRTTAGSRIYERFIPSIDATVVARLHDAGAVMLGKLNMHELAYGITSANPHFGAVRNPWNREHSPGGSSGGSGAAVASGMVYMALGSDTGGSIRIPASFCGTVGLKPTYGRVSRYGVLPLGFSLDHVGPLTRSVRDAATVLNAIAGRDPRDPTTSRHPVVDYVPDEQCSIRGLRIGFPENFYFDRLDPDVESSVRGAIARAESLGAQVLPVVLPDIAAMNAVARIILLAEAAAAVEPHTADRSLFGPDVLALLDQGRLIPATDYVNAQRLRRKMRREFDRVWSEVECIIAPSTPNTAPRIGDATIRLGGVEEDVRLATTRLVRGINLLGYPSLSLPCGLSSAGLPLSLQIIGPAFEEALLLRAGAALEDAGIGIPPCPMG</sequence>
<keyword evidence="2" id="KW-0808">Transferase</keyword>
<evidence type="ECO:0000259" key="1">
    <source>
        <dbReference type="Pfam" id="PF01425"/>
    </source>
</evidence>
<keyword evidence="2" id="KW-0436">Ligase</keyword>